<evidence type="ECO:0000313" key="4">
    <source>
        <dbReference type="EMBL" id="GAH00004.1"/>
    </source>
</evidence>
<dbReference type="PANTHER" id="PTHR11103">
    <property type="entry name" value="SLR1189 PROTEIN"/>
    <property type="match status" value="1"/>
</dbReference>
<comment type="caution">
    <text evidence="4">The sequence shown here is derived from an EMBL/GenBank/DDBJ whole genome shotgun (WGS) entry which is preliminary data.</text>
</comment>
<evidence type="ECO:0000256" key="1">
    <source>
        <dbReference type="ARBA" id="ARBA00022603"/>
    </source>
</evidence>
<dbReference type="GO" id="GO:0008168">
    <property type="term" value="F:methyltransferase activity"/>
    <property type="evidence" value="ECO:0007669"/>
    <property type="project" value="UniProtKB-KW"/>
</dbReference>
<dbReference type="PANTHER" id="PTHR11103:SF18">
    <property type="entry name" value="SLR1189 PROTEIN"/>
    <property type="match status" value="1"/>
</dbReference>
<dbReference type="InterPro" id="IPR003726">
    <property type="entry name" value="HCY_dom"/>
</dbReference>
<reference evidence="4" key="1">
    <citation type="journal article" date="2014" name="Front. Microbiol.">
        <title>High frequency of phylogenetically diverse reductive dehalogenase-homologous genes in deep subseafloor sedimentary metagenomes.</title>
        <authorList>
            <person name="Kawai M."/>
            <person name="Futagami T."/>
            <person name="Toyoda A."/>
            <person name="Takaki Y."/>
            <person name="Nishi S."/>
            <person name="Hori S."/>
            <person name="Arai W."/>
            <person name="Tsubouchi T."/>
            <person name="Morono Y."/>
            <person name="Uchiyama I."/>
            <person name="Ito T."/>
            <person name="Fujiyama A."/>
            <person name="Inagaki F."/>
            <person name="Takami H."/>
        </authorList>
    </citation>
    <scope>NUCLEOTIDE SEQUENCE</scope>
    <source>
        <strain evidence="4">Expedition CK06-06</strain>
    </source>
</reference>
<evidence type="ECO:0000256" key="2">
    <source>
        <dbReference type="ARBA" id="ARBA00022679"/>
    </source>
</evidence>
<dbReference type="EMBL" id="BART01026697">
    <property type="protein sequence ID" value="GAH00004.1"/>
    <property type="molecule type" value="Genomic_DNA"/>
</dbReference>
<feature type="non-terminal residue" evidence="4">
    <location>
        <position position="159"/>
    </location>
</feature>
<sequence>MAKDLLERLRNSEVLVSYGPIHTLLEQETGRDLSGHLSEWIVNHPEDFQRVLKAMYAAGCDIGTAGTQGNARPRLKDFGLEDRLYELTLNQVQLAKEVTPENCYLMGHIGMTSRFLEPVGDATVDELYEYYSEQIVPMLEGGVDLFIIAENDTEEIVIA</sequence>
<dbReference type="GO" id="GO:0032259">
    <property type="term" value="P:methylation"/>
    <property type="evidence" value="ECO:0007669"/>
    <property type="project" value="UniProtKB-KW"/>
</dbReference>
<dbReference type="Pfam" id="PF02574">
    <property type="entry name" value="S-methyl_trans"/>
    <property type="match status" value="1"/>
</dbReference>
<proteinExistence type="predicted"/>
<dbReference type="Gene3D" id="3.20.20.330">
    <property type="entry name" value="Homocysteine-binding-like domain"/>
    <property type="match status" value="1"/>
</dbReference>
<dbReference type="AlphaFoldDB" id="X1D4I4"/>
<keyword evidence="2" id="KW-0808">Transferase</keyword>
<dbReference type="SUPFAM" id="SSF82282">
    <property type="entry name" value="Homocysteine S-methyltransferase"/>
    <property type="match status" value="1"/>
</dbReference>
<keyword evidence="1" id="KW-0489">Methyltransferase</keyword>
<name>X1D4I4_9ZZZZ</name>
<dbReference type="PROSITE" id="PS50970">
    <property type="entry name" value="HCY"/>
    <property type="match status" value="1"/>
</dbReference>
<feature type="domain" description="Hcy-binding" evidence="3">
    <location>
        <begin position="3"/>
        <end position="159"/>
    </location>
</feature>
<dbReference type="InterPro" id="IPR036589">
    <property type="entry name" value="HCY_dom_sf"/>
</dbReference>
<protein>
    <recommendedName>
        <fullName evidence="3">Hcy-binding domain-containing protein</fullName>
    </recommendedName>
</protein>
<evidence type="ECO:0000259" key="3">
    <source>
        <dbReference type="PROSITE" id="PS50970"/>
    </source>
</evidence>
<organism evidence="4">
    <name type="scientific">marine sediment metagenome</name>
    <dbReference type="NCBI Taxonomy" id="412755"/>
    <lineage>
        <taxon>unclassified sequences</taxon>
        <taxon>metagenomes</taxon>
        <taxon>ecological metagenomes</taxon>
    </lineage>
</organism>
<gene>
    <name evidence="4" type="ORF">S01H4_47530</name>
</gene>
<accession>X1D4I4</accession>